<evidence type="ECO:0000256" key="7">
    <source>
        <dbReference type="ARBA" id="ARBA00022772"/>
    </source>
</evidence>
<dbReference type="Pfam" id="PF01186">
    <property type="entry name" value="Lysyl_oxidase"/>
    <property type="match status" value="1"/>
</dbReference>
<comment type="function">
    <text evidence="12">Mediates the post-translational oxidative deamination of lysine residues on target proteins leading to the formation of deaminated lysine (allysine).</text>
</comment>
<dbReference type="InterPro" id="IPR001695">
    <property type="entry name" value="Lysyl_oxidase"/>
</dbReference>
<name>A0A3P8W8S4_CYNSE</name>
<evidence type="ECO:0000256" key="14">
    <source>
        <dbReference type="SAM" id="SignalP"/>
    </source>
</evidence>
<dbReference type="AlphaFoldDB" id="A0A3P8W8S4"/>
<evidence type="ECO:0000256" key="3">
    <source>
        <dbReference type="ARBA" id="ARBA00007492"/>
    </source>
</evidence>
<keyword evidence="8 12" id="KW-0560">Oxidoreductase</keyword>
<dbReference type="Proteomes" id="UP000265120">
    <property type="component" value="Chromosome 2"/>
</dbReference>
<dbReference type="CTD" id="567769"/>
<evidence type="ECO:0000256" key="4">
    <source>
        <dbReference type="ARBA" id="ARBA00022477"/>
    </source>
</evidence>
<organism evidence="15 16">
    <name type="scientific">Cynoglossus semilaevis</name>
    <name type="common">Tongue sole</name>
    <dbReference type="NCBI Taxonomy" id="244447"/>
    <lineage>
        <taxon>Eukaryota</taxon>
        <taxon>Metazoa</taxon>
        <taxon>Chordata</taxon>
        <taxon>Craniata</taxon>
        <taxon>Vertebrata</taxon>
        <taxon>Euteleostomi</taxon>
        <taxon>Actinopterygii</taxon>
        <taxon>Neopterygii</taxon>
        <taxon>Teleostei</taxon>
        <taxon>Neoteleostei</taxon>
        <taxon>Acanthomorphata</taxon>
        <taxon>Carangaria</taxon>
        <taxon>Pleuronectiformes</taxon>
        <taxon>Pleuronectoidei</taxon>
        <taxon>Cynoglossidae</taxon>
        <taxon>Cynoglossinae</taxon>
        <taxon>Cynoglossus</taxon>
    </lineage>
</organism>
<dbReference type="PROSITE" id="PS00926">
    <property type="entry name" value="LYSYL_OXIDASE"/>
    <property type="match status" value="1"/>
</dbReference>
<keyword evidence="9 12" id="KW-0186">Copper</keyword>
<dbReference type="GO" id="GO:0005507">
    <property type="term" value="F:copper ion binding"/>
    <property type="evidence" value="ECO:0007669"/>
    <property type="project" value="UniProtKB-UniRule"/>
</dbReference>
<evidence type="ECO:0000256" key="8">
    <source>
        <dbReference type="ARBA" id="ARBA00023002"/>
    </source>
</evidence>
<dbReference type="GeneTree" id="ENSGT00940000154779"/>
<comment type="PTM">
    <text evidence="12">The lysine tyrosylquinone cross-link (LTQ) is generated by condensation of the epsilon-amino group of a lysine with a topaquinone produced by oxidation of tyrosine.</text>
</comment>
<comment type="cofactor">
    <cofactor evidence="1 12">
        <name>Cu cation</name>
        <dbReference type="ChEBI" id="CHEBI:23378"/>
    </cofactor>
</comment>
<comment type="similarity">
    <text evidence="3 12">Belongs to the lysyl oxidase family.</text>
</comment>
<feature type="chain" id="PRO_5017927211" description="Lysyl oxidase homolog" evidence="14">
    <location>
        <begin position="22"/>
        <end position="522"/>
    </location>
</feature>
<evidence type="ECO:0000256" key="1">
    <source>
        <dbReference type="ARBA" id="ARBA00001935"/>
    </source>
</evidence>
<dbReference type="GO" id="GO:0004720">
    <property type="term" value="F:protein-lysine 6-oxidase activity"/>
    <property type="evidence" value="ECO:0007669"/>
    <property type="project" value="UniProtKB-UniRule"/>
</dbReference>
<accession>A0A3P8W8S4</accession>
<keyword evidence="7 12" id="KW-0801">TPQ</keyword>
<keyword evidence="14" id="KW-0732">Signal</keyword>
<dbReference type="OMA" id="HITQETT"/>
<keyword evidence="6 12" id="KW-0479">Metal-binding</keyword>
<dbReference type="EC" id="1.4.3.13" evidence="12"/>
<evidence type="ECO:0000256" key="11">
    <source>
        <dbReference type="ARBA" id="ARBA00047861"/>
    </source>
</evidence>
<keyword evidence="4 12" id="KW-0886">LTQ</keyword>
<keyword evidence="5 12" id="KW-0964">Secreted</keyword>
<proteinExistence type="inferred from homology"/>
<evidence type="ECO:0000256" key="12">
    <source>
        <dbReference type="RuleBase" id="RU367046"/>
    </source>
</evidence>
<dbReference type="OrthoDB" id="547291at2759"/>
<dbReference type="GO" id="GO:0030199">
    <property type="term" value="P:collagen fibril organization"/>
    <property type="evidence" value="ECO:0007669"/>
    <property type="project" value="TreeGrafter"/>
</dbReference>
<dbReference type="InParanoid" id="A0A3P8W8S4"/>
<evidence type="ECO:0000256" key="10">
    <source>
        <dbReference type="ARBA" id="ARBA00023157"/>
    </source>
</evidence>
<dbReference type="InterPro" id="IPR050912">
    <property type="entry name" value="LOX-like_protein"/>
</dbReference>
<evidence type="ECO:0000313" key="16">
    <source>
        <dbReference type="Proteomes" id="UP000265120"/>
    </source>
</evidence>
<dbReference type="STRING" id="244447.ENSCSEP00000022036"/>
<dbReference type="GO" id="GO:0005615">
    <property type="term" value="C:extracellular space"/>
    <property type="evidence" value="ECO:0007669"/>
    <property type="project" value="UniProtKB-UniRule"/>
</dbReference>
<evidence type="ECO:0000256" key="2">
    <source>
        <dbReference type="ARBA" id="ARBA00004239"/>
    </source>
</evidence>
<evidence type="ECO:0000256" key="5">
    <source>
        <dbReference type="ARBA" id="ARBA00022525"/>
    </source>
</evidence>
<dbReference type="InterPro" id="IPR013783">
    <property type="entry name" value="Ig-like_fold"/>
</dbReference>
<dbReference type="RefSeq" id="XP_008328620.1">
    <property type="nucleotide sequence ID" value="XM_008330398.3"/>
</dbReference>
<dbReference type="InterPro" id="IPR019828">
    <property type="entry name" value="Lysyl_oxidase_CS"/>
</dbReference>
<evidence type="ECO:0000313" key="15">
    <source>
        <dbReference type="Ensembl" id="ENSCSEP00000022036.1"/>
    </source>
</evidence>
<feature type="compositionally biased region" description="Basic and acidic residues" evidence="13">
    <location>
        <begin position="216"/>
        <end position="227"/>
    </location>
</feature>
<sequence length="522" mass="58293">MGQLTFLVIFLLDALVRLGAAQHLLRERVGPWRHRIQWENNGNRFSLLSTGTQYRPSSQARRRTQLLPTSTNSYTNRAGVLVAPSRITRTRLADTQDHSLQSDASVLGTDGDQYLLLSGRPGTLGRAPPRVASTGDFVTFEHRSQRTTSNGSAAVIPDFSGSGVPHGGRSTAEDNAAAPRIRQSDLTHSRGSWMRPERSELIARSSVSVPGTDVSGNDRRIPEHSNVDDALSPTEEAHVSPAGSYDNALDIEVHFPRSGPGPGPDQSRNMGDPSDPHSIYHRNSVFYNVYPPDLRNRNSERPSPGTGYGTRFFHNGLPDLVPDPYYIQASSYIQRMQMFALRCAAEENCLSRSAYQPSVSDLDYRVLLRFPQRVKNQGTADFLPVRPRHEWEWHSCHQHYHSMEAFSNYDLLDASTEEKVAEGHKASFCLEDTSCDPGVRRRFACTTHTQGLSPGCYDTYHANIDCQWIDITDVPPGDYILKVTVNPSQLVPESDYSNNEVRCDIRYTGTYVQARNCRITLS</sequence>
<evidence type="ECO:0000256" key="13">
    <source>
        <dbReference type="SAM" id="MobiDB-lite"/>
    </source>
</evidence>
<reference evidence="15" key="2">
    <citation type="submission" date="2025-08" db="UniProtKB">
        <authorList>
            <consortium name="Ensembl"/>
        </authorList>
    </citation>
    <scope>IDENTIFICATION</scope>
</reference>
<dbReference type="PANTHER" id="PTHR45817:SF10">
    <property type="entry name" value="LYSYL OXIDASE HOMOLOG"/>
    <property type="match status" value="1"/>
</dbReference>
<dbReference type="PANTHER" id="PTHR45817">
    <property type="entry name" value="LYSYL OXIDASE-LIKE-RELATED"/>
    <property type="match status" value="1"/>
</dbReference>
<dbReference type="GeneID" id="103393429"/>
<reference evidence="15 16" key="1">
    <citation type="journal article" date="2014" name="Nat. Genet.">
        <title>Whole-genome sequence of a flatfish provides insights into ZW sex chromosome evolution and adaptation to a benthic lifestyle.</title>
        <authorList>
            <person name="Chen S."/>
            <person name="Zhang G."/>
            <person name="Shao C."/>
            <person name="Huang Q."/>
            <person name="Liu G."/>
            <person name="Zhang P."/>
            <person name="Song W."/>
            <person name="An N."/>
            <person name="Chalopin D."/>
            <person name="Volff J.N."/>
            <person name="Hong Y."/>
            <person name="Li Q."/>
            <person name="Sha Z."/>
            <person name="Zhou H."/>
            <person name="Xie M."/>
            <person name="Yu Q."/>
            <person name="Liu Y."/>
            <person name="Xiang H."/>
            <person name="Wang N."/>
            <person name="Wu K."/>
            <person name="Yang C."/>
            <person name="Zhou Q."/>
            <person name="Liao X."/>
            <person name="Yang L."/>
            <person name="Hu Q."/>
            <person name="Zhang J."/>
            <person name="Meng L."/>
            <person name="Jin L."/>
            <person name="Tian Y."/>
            <person name="Lian J."/>
            <person name="Yang J."/>
            <person name="Miao G."/>
            <person name="Liu S."/>
            <person name="Liang Z."/>
            <person name="Yan F."/>
            <person name="Li Y."/>
            <person name="Sun B."/>
            <person name="Zhang H."/>
            <person name="Zhang J."/>
            <person name="Zhu Y."/>
            <person name="Du M."/>
            <person name="Zhao Y."/>
            <person name="Schartl M."/>
            <person name="Tang Q."/>
            <person name="Wang J."/>
        </authorList>
    </citation>
    <scope>NUCLEOTIDE SEQUENCE</scope>
</reference>
<comment type="subcellular location">
    <subcellularLocation>
        <location evidence="2 12">Secreted</location>
        <location evidence="2 12">Extracellular space</location>
    </subcellularLocation>
</comment>
<feature type="signal peptide" evidence="14">
    <location>
        <begin position="1"/>
        <end position="21"/>
    </location>
</feature>
<evidence type="ECO:0000256" key="9">
    <source>
        <dbReference type="ARBA" id="ARBA00023008"/>
    </source>
</evidence>
<comment type="catalytic activity">
    <reaction evidence="11 12">
        <text>L-lysyl-[protein] + O2 + H2O = (S)-2-amino-6-oxohexanoyl-[protein] + H2O2 + NH4(+)</text>
        <dbReference type="Rhea" id="RHEA:24544"/>
        <dbReference type="Rhea" id="RHEA-COMP:9752"/>
        <dbReference type="Rhea" id="RHEA-COMP:12448"/>
        <dbReference type="ChEBI" id="CHEBI:15377"/>
        <dbReference type="ChEBI" id="CHEBI:15379"/>
        <dbReference type="ChEBI" id="CHEBI:16240"/>
        <dbReference type="ChEBI" id="CHEBI:28938"/>
        <dbReference type="ChEBI" id="CHEBI:29969"/>
        <dbReference type="ChEBI" id="CHEBI:131803"/>
        <dbReference type="EC" id="1.4.3.13"/>
    </reaction>
</comment>
<dbReference type="Ensembl" id="ENSCSET00000022315.1">
    <property type="protein sequence ID" value="ENSCSEP00000022036.1"/>
    <property type="gene ID" value="ENSCSEG00000014044.1"/>
</dbReference>
<dbReference type="Gene3D" id="2.60.40.10">
    <property type="entry name" value="Immunoglobulins"/>
    <property type="match status" value="1"/>
</dbReference>
<keyword evidence="10" id="KW-1015">Disulfide bond</keyword>
<reference evidence="15" key="3">
    <citation type="submission" date="2025-09" db="UniProtKB">
        <authorList>
            <consortium name="Ensembl"/>
        </authorList>
    </citation>
    <scope>IDENTIFICATION</scope>
</reference>
<protein>
    <recommendedName>
        <fullName evidence="12">Lysyl oxidase homolog</fullName>
        <ecNumber evidence="12">1.4.3.13</ecNumber>
    </recommendedName>
</protein>
<keyword evidence="16" id="KW-1185">Reference proteome</keyword>
<dbReference type="PRINTS" id="PR00074">
    <property type="entry name" value="LYSYLOXIDASE"/>
</dbReference>
<evidence type="ECO:0000256" key="6">
    <source>
        <dbReference type="ARBA" id="ARBA00022723"/>
    </source>
</evidence>
<feature type="region of interest" description="Disordered" evidence="13">
    <location>
        <begin position="143"/>
        <end position="278"/>
    </location>
</feature>
<dbReference type="KEGG" id="csem:103393429"/>